<feature type="domain" description="SHSP" evidence="4">
    <location>
        <begin position="52"/>
        <end position="145"/>
    </location>
</feature>
<dbReference type="EMBL" id="GDJX01018679">
    <property type="protein sequence ID" value="JAT49257.1"/>
    <property type="molecule type" value="Transcribed_RNA"/>
</dbReference>
<reference evidence="5" key="1">
    <citation type="submission" date="2015-07" db="EMBL/GenBank/DDBJ databases">
        <title>Transcriptome Assembly of Anthurium amnicola.</title>
        <authorList>
            <person name="Suzuki J."/>
        </authorList>
    </citation>
    <scope>NUCLEOTIDE SEQUENCE</scope>
</reference>
<dbReference type="SUPFAM" id="SSF49764">
    <property type="entry name" value="HSP20-like chaperones"/>
    <property type="match status" value="1"/>
</dbReference>
<dbReference type="PANTHER" id="PTHR11527">
    <property type="entry name" value="HEAT-SHOCK PROTEIN 20 FAMILY MEMBER"/>
    <property type="match status" value="1"/>
</dbReference>
<dbReference type="AlphaFoldDB" id="A0A1D1Y3Q2"/>
<dbReference type="InterPro" id="IPR002068">
    <property type="entry name" value="A-crystallin/Hsp20_dom"/>
</dbReference>
<dbReference type="InterPro" id="IPR008978">
    <property type="entry name" value="HSP20-like_chaperone"/>
</dbReference>
<sequence>MSIVPFGRGRSGSSDPFSLHLWDPFLSFPFNTPFAPLSLDLWNPLESYPFGASLARPSSGVEWKETPEAHLFRANLPGVREEEVQVEVDGQTLQISGGGFLSRFSLPETAKVDHLRAGMEHGLLLVAVPKVDVKKPEVTVVEISG</sequence>
<name>A0A1D1Y3Q2_9ARAE</name>
<gene>
    <name evidence="5" type="primary">HSP18.2_2</name>
    <name evidence="5" type="ORF">g.129027</name>
</gene>
<dbReference type="Gene3D" id="2.60.40.790">
    <property type="match status" value="1"/>
</dbReference>
<organism evidence="5">
    <name type="scientific">Anthurium amnicola</name>
    <dbReference type="NCBI Taxonomy" id="1678845"/>
    <lineage>
        <taxon>Eukaryota</taxon>
        <taxon>Viridiplantae</taxon>
        <taxon>Streptophyta</taxon>
        <taxon>Embryophyta</taxon>
        <taxon>Tracheophyta</taxon>
        <taxon>Spermatophyta</taxon>
        <taxon>Magnoliopsida</taxon>
        <taxon>Liliopsida</taxon>
        <taxon>Araceae</taxon>
        <taxon>Pothoideae</taxon>
        <taxon>Potheae</taxon>
        <taxon>Anthurium</taxon>
    </lineage>
</organism>
<comment type="similarity">
    <text evidence="2 3">Belongs to the small heat shock protein (HSP20) family.</text>
</comment>
<evidence type="ECO:0000259" key="4">
    <source>
        <dbReference type="PROSITE" id="PS01031"/>
    </source>
</evidence>
<dbReference type="PROSITE" id="PS01031">
    <property type="entry name" value="SHSP"/>
    <property type="match status" value="1"/>
</dbReference>
<proteinExistence type="inferred from homology"/>
<evidence type="ECO:0000313" key="5">
    <source>
        <dbReference type="EMBL" id="JAT49257.1"/>
    </source>
</evidence>
<keyword evidence="1 5" id="KW-0346">Stress response</keyword>
<evidence type="ECO:0000256" key="1">
    <source>
        <dbReference type="ARBA" id="ARBA00023016"/>
    </source>
</evidence>
<accession>A0A1D1Y3Q2</accession>
<dbReference type="InterPro" id="IPR031107">
    <property type="entry name" value="Small_HSP"/>
</dbReference>
<dbReference type="Pfam" id="PF00011">
    <property type="entry name" value="HSP20"/>
    <property type="match status" value="1"/>
</dbReference>
<protein>
    <submittedName>
        <fullName evidence="5">18. class I heat shock protein</fullName>
    </submittedName>
</protein>
<evidence type="ECO:0000256" key="2">
    <source>
        <dbReference type="PROSITE-ProRule" id="PRU00285"/>
    </source>
</evidence>
<evidence type="ECO:0000256" key="3">
    <source>
        <dbReference type="RuleBase" id="RU003616"/>
    </source>
</evidence>